<proteinExistence type="predicted"/>
<dbReference type="InterPro" id="IPR009091">
    <property type="entry name" value="RCC1/BLIP-II"/>
</dbReference>
<keyword evidence="1" id="KW-0677">Repeat</keyword>
<dbReference type="PRINTS" id="PR00633">
    <property type="entry name" value="RCCNDNSATION"/>
</dbReference>
<dbReference type="PANTHER" id="PTHR22870:SF466">
    <property type="entry name" value="ANKYRIN REPEAT-CONTAINING PROTEIN"/>
    <property type="match status" value="1"/>
</dbReference>
<organism evidence="4 5">
    <name type="scientific">Discina gigas</name>
    <dbReference type="NCBI Taxonomy" id="1032678"/>
    <lineage>
        <taxon>Eukaryota</taxon>
        <taxon>Fungi</taxon>
        <taxon>Dikarya</taxon>
        <taxon>Ascomycota</taxon>
        <taxon>Pezizomycotina</taxon>
        <taxon>Pezizomycetes</taxon>
        <taxon>Pezizales</taxon>
        <taxon>Discinaceae</taxon>
        <taxon>Discina</taxon>
    </lineage>
</organism>
<comment type="caution">
    <text evidence="4">The sequence shown here is derived from an EMBL/GenBank/DDBJ whole genome shotgun (WGS) entry which is preliminary data.</text>
</comment>
<dbReference type="PANTHER" id="PTHR22870">
    <property type="entry name" value="REGULATOR OF CHROMOSOME CONDENSATION"/>
    <property type="match status" value="1"/>
</dbReference>
<dbReference type="Pfam" id="PF25390">
    <property type="entry name" value="WD40_RLD"/>
    <property type="match status" value="1"/>
</dbReference>
<feature type="repeat" description="RCC1" evidence="2">
    <location>
        <begin position="262"/>
        <end position="299"/>
    </location>
</feature>
<gene>
    <name evidence="4" type="primary">ATS1</name>
    <name evidence="4" type="ORF">Q9L58_008983</name>
</gene>
<sequence length="360" mass="36919">MLHSFGSNGRGQLSLAHTSDVHTPTHCVLPPSSSSLPPNSIVAGGNHTLLLTATGALFACGDNTHAQCIPTATAAATLLSTFRPVPPPPESAEWKLIAAGWEFSILVSDTGVFASGHGSRGELGLGPTIHSATCQRVLGFPPTATTVERISSGVAHTAAVLSDGCVYGWGAGRKGQLGVPVESVVGVPRMVGVGWSVEWAVCGREFTVLVERVEESAAQRRRVCVLGADRYGMRDALRAGLEPGVRDVQAGWSAVYVLYEDGRLVGFGRNDRGQLPPLGLAPVERFAAGSEHVVAVAGGRLLAWGWGEHGNCGRGREEAGGGDGGGEAGPVEVPVPGVSGAEGQIGAVGAGCATSWVWVG</sequence>
<evidence type="ECO:0000313" key="5">
    <source>
        <dbReference type="Proteomes" id="UP001447188"/>
    </source>
</evidence>
<evidence type="ECO:0000256" key="2">
    <source>
        <dbReference type="PROSITE-ProRule" id="PRU00235"/>
    </source>
</evidence>
<dbReference type="InterPro" id="IPR058923">
    <property type="entry name" value="RCC1-like_dom"/>
</dbReference>
<dbReference type="EMBL" id="JBBBZM010000184">
    <property type="protein sequence ID" value="KAL0632149.1"/>
    <property type="molecule type" value="Genomic_DNA"/>
</dbReference>
<feature type="repeat" description="RCC1" evidence="2">
    <location>
        <begin position="110"/>
        <end position="163"/>
    </location>
</feature>
<feature type="domain" description="RCC1-like" evidence="3">
    <location>
        <begin position="2"/>
        <end position="351"/>
    </location>
</feature>
<reference evidence="4 5" key="1">
    <citation type="submission" date="2024-02" db="EMBL/GenBank/DDBJ databases">
        <title>Discinaceae phylogenomics.</title>
        <authorList>
            <person name="Dirks A.C."/>
            <person name="James T.Y."/>
        </authorList>
    </citation>
    <scope>NUCLEOTIDE SEQUENCE [LARGE SCALE GENOMIC DNA]</scope>
    <source>
        <strain evidence="4 5">ACD0624</strain>
    </source>
</reference>
<dbReference type="Proteomes" id="UP001447188">
    <property type="component" value="Unassembled WGS sequence"/>
</dbReference>
<feature type="repeat" description="RCC1" evidence="2">
    <location>
        <begin position="1"/>
        <end position="54"/>
    </location>
</feature>
<dbReference type="SUPFAM" id="SSF50985">
    <property type="entry name" value="RCC1/BLIP-II"/>
    <property type="match status" value="1"/>
</dbReference>
<dbReference type="Gene3D" id="2.130.10.30">
    <property type="entry name" value="Regulator of chromosome condensation 1/beta-lactamase-inhibitor protein II"/>
    <property type="match status" value="2"/>
</dbReference>
<evidence type="ECO:0000313" key="4">
    <source>
        <dbReference type="EMBL" id="KAL0632149.1"/>
    </source>
</evidence>
<evidence type="ECO:0000259" key="3">
    <source>
        <dbReference type="Pfam" id="PF25390"/>
    </source>
</evidence>
<feature type="repeat" description="RCC1" evidence="2">
    <location>
        <begin position="164"/>
        <end position="213"/>
    </location>
</feature>
<dbReference type="InterPro" id="IPR000408">
    <property type="entry name" value="Reg_chr_condens"/>
</dbReference>
<dbReference type="PROSITE" id="PS50012">
    <property type="entry name" value="RCC1_3"/>
    <property type="match status" value="4"/>
</dbReference>
<dbReference type="InterPro" id="IPR051210">
    <property type="entry name" value="Ub_ligase/GEF_domain"/>
</dbReference>
<accession>A0ABR3G882</accession>
<evidence type="ECO:0000256" key="1">
    <source>
        <dbReference type="ARBA" id="ARBA00022737"/>
    </source>
</evidence>
<name>A0ABR3G882_9PEZI</name>
<keyword evidence="5" id="KW-1185">Reference proteome</keyword>
<protein>
    <submittedName>
        <fullName evidence="4">Alpha tubulin suppressor</fullName>
    </submittedName>
</protein>